<accession>A0ABP7HAN8</accession>
<evidence type="ECO:0000256" key="1">
    <source>
        <dbReference type="SAM" id="SignalP"/>
    </source>
</evidence>
<dbReference type="NCBIfam" id="TIGR02276">
    <property type="entry name" value="beta_rpt_yvtn"/>
    <property type="match status" value="1"/>
</dbReference>
<dbReference type="PANTHER" id="PTHR47197">
    <property type="entry name" value="PROTEIN NIRF"/>
    <property type="match status" value="1"/>
</dbReference>
<sequence length="355" mass="38118">MKNLLKFLTFSLLLALVTTSCSSDDDLVIPPVSLGDYANGIIVSAEGGPASISYISNDFSVIENNVYENVNGEAPGVYLQSIGFNNNEAYIVSDNVNVINVVNRYTFENEGVIATGLQTPRYIDFVNGKGYVSNWGDGSDTSDDFIAVIDLATNTVETTIPIGEGPERVLVHNGNVYVSHKGGWNVNNIISVIDLSDNSVSTITVNDTPDEMIINSSNELVVLSEGANLYWQTPPVETQASITKIDLATNTVSETLTFANGAHPSQMAFDNGTIYYVLNNEVFAMSETETTLPTASIINLGAITTYGLAVNDGNVYVTDAKDFSSVGDLLVYDLGSTVLINTFEVGVNASKIYFN</sequence>
<organism evidence="2 3">
    <name type="scientific">Corallibacter vietnamensis</name>
    <dbReference type="NCBI Taxonomy" id="904130"/>
    <lineage>
        <taxon>Bacteria</taxon>
        <taxon>Pseudomonadati</taxon>
        <taxon>Bacteroidota</taxon>
        <taxon>Flavobacteriia</taxon>
        <taxon>Flavobacteriales</taxon>
        <taxon>Flavobacteriaceae</taxon>
        <taxon>Corallibacter</taxon>
    </lineage>
</organism>
<keyword evidence="3" id="KW-1185">Reference proteome</keyword>
<feature type="chain" id="PRO_5046139367" description="Cell surface protein" evidence="1">
    <location>
        <begin position="24"/>
        <end position="355"/>
    </location>
</feature>
<feature type="signal peptide" evidence="1">
    <location>
        <begin position="1"/>
        <end position="23"/>
    </location>
</feature>
<name>A0ABP7HAN8_9FLAO</name>
<dbReference type="RefSeq" id="WP_344729916.1">
    <property type="nucleotide sequence ID" value="NZ_BAABBI010000002.1"/>
</dbReference>
<dbReference type="InterPro" id="IPR051200">
    <property type="entry name" value="Host-pathogen_enzymatic-act"/>
</dbReference>
<protein>
    <recommendedName>
        <fullName evidence="4">Cell surface protein</fullName>
    </recommendedName>
</protein>
<dbReference type="InterPro" id="IPR015943">
    <property type="entry name" value="WD40/YVTN_repeat-like_dom_sf"/>
</dbReference>
<dbReference type="Gene3D" id="2.130.10.10">
    <property type="entry name" value="YVTN repeat-like/Quinoprotein amine dehydrogenase"/>
    <property type="match status" value="1"/>
</dbReference>
<proteinExistence type="predicted"/>
<dbReference type="PANTHER" id="PTHR47197:SF3">
    <property type="entry name" value="DIHYDRO-HEME D1 DEHYDROGENASE"/>
    <property type="match status" value="1"/>
</dbReference>
<dbReference type="SUPFAM" id="SSF63825">
    <property type="entry name" value="YWTD domain"/>
    <property type="match status" value="1"/>
</dbReference>
<evidence type="ECO:0008006" key="4">
    <source>
        <dbReference type="Google" id="ProtNLM"/>
    </source>
</evidence>
<dbReference type="PROSITE" id="PS51257">
    <property type="entry name" value="PROKAR_LIPOPROTEIN"/>
    <property type="match status" value="1"/>
</dbReference>
<evidence type="ECO:0000313" key="2">
    <source>
        <dbReference type="EMBL" id="GAA3786896.1"/>
    </source>
</evidence>
<dbReference type="EMBL" id="BAABBI010000002">
    <property type="protein sequence ID" value="GAA3786896.1"/>
    <property type="molecule type" value="Genomic_DNA"/>
</dbReference>
<dbReference type="Proteomes" id="UP001501456">
    <property type="component" value="Unassembled WGS sequence"/>
</dbReference>
<comment type="caution">
    <text evidence="2">The sequence shown here is derived from an EMBL/GenBank/DDBJ whole genome shotgun (WGS) entry which is preliminary data.</text>
</comment>
<gene>
    <name evidence="2" type="ORF">GCM10022271_19310</name>
</gene>
<reference evidence="3" key="1">
    <citation type="journal article" date="2019" name="Int. J. Syst. Evol. Microbiol.">
        <title>The Global Catalogue of Microorganisms (GCM) 10K type strain sequencing project: providing services to taxonomists for standard genome sequencing and annotation.</title>
        <authorList>
            <consortium name="The Broad Institute Genomics Platform"/>
            <consortium name="The Broad Institute Genome Sequencing Center for Infectious Disease"/>
            <person name="Wu L."/>
            <person name="Ma J."/>
        </authorList>
    </citation>
    <scope>NUCLEOTIDE SEQUENCE [LARGE SCALE GENOMIC DNA]</scope>
    <source>
        <strain evidence="3">JCM 17525</strain>
    </source>
</reference>
<dbReference type="InterPro" id="IPR011964">
    <property type="entry name" value="YVTN_b-propeller_repeat"/>
</dbReference>
<evidence type="ECO:0000313" key="3">
    <source>
        <dbReference type="Proteomes" id="UP001501456"/>
    </source>
</evidence>
<keyword evidence="1" id="KW-0732">Signal</keyword>